<comment type="caution">
    <text evidence="2">The sequence shown here is derived from an EMBL/GenBank/DDBJ whole genome shotgun (WGS) entry which is preliminary data.</text>
</comment>
<organism evidence="2 3">
    <name type="scientific">Mauremys mutica</name>
    <name type="common">yellowpond turtle</name>
    <dbReference type="NCBI Taxonomy" id="74926"/>
    <lineage>
        <taxon>Eukaryota</taxon>
        <taxon>Metazoa</taxon>
        <taxon>Chordata</taxon>
        <taxon>Craniata</taxon>
        <taxon>Vertebrata</taxon>
        <taxon>Euteleostomi</taxon>
        <taxon>Archelosauria</taxon>
        <taxon>Testudinata</taxon>
        <taxon>Testudines</taxon>
        <taxon>Cryptodira</taxon>
        <taxon>Durocryptodira</taxon>
        <taxon>Testudinoidea</taxon>
        <taxon>Geoemydidae</taxon>
        <taxon>Geoemydinae</taxon>
        <taxon>Mauremys</taxon>
    </lineage>
</organism>
<sequence>MHGDAGLDLTWRGGILCWIGHGSDLGQEEQMGPAQFSFVPLSLGLTQAAVAGAMEQASARPIVILRQQLCSQDPGGLGFLPVMPCPPPNGTRGQLDAGGEEWGIPDCSTDST</sequence>
<proteinExistence type="predicted"/>
<keyword evidence="3" id="KW-1185">Reference proteome</keyword>
<name>A0A9D3WUC0_9SAUR</name>
<evidence type="ECO:0000313" key="3">
    <source>
        <dbReference type="Proteomes" id="UP000827986"/>
    </source>
</evidence>
<dbReference type="Proteomes" id="UP000827986">
    <property type="component" value="Unassembled WGS sequence"/>
</dbReference>
<protein>
    <submittedName>
        <fullName evidence="2">Uncharacterized protein</fullName>
    </submittedName>
</protein>
<accession>A0A9D3WUC0</accession>
<dbReference type="AlphaFoldDB" id="A0A9D3WUC0"/>
<dbReference type="EMBL" id="JAHDVG010000486">
    <property type="protein sequence ID" value="KAH1167210.1"/>
    <property type="molecule type" value="Genomic_DNA"/>
</dbReference>
<gene>
    <name evidence="2" type="ORF">KIL84_002693</name>
</gene>
<reference evidence="2" key="1">
    <citation type="submission" date="2021-09" db="EMBL/GenBank/DDBJ databases">
        <title>The genome of Mauremys mutica provides insights into the evolution of semi-aquatic lifestyle.</title>
        <authorList>
            <person name="Gong S."/>
            <person name="Gao Y."/>
        </authorList>
    </citation>
    <scope>NUCLEOTIDE SEQUENCE</scope>
    <source>
        <strain evidence="2">MM-2020</strain>
        <tissue evidence="2">Muscle</tissue>
    </source>
</reference>
<evidence type="ECO:0000313" key="2">
    <source>
        <dbReference type="EMBL" id="KAH1167210.1"/>
    </source>
</evidence>
<feature type="region of interest" description="Disordered" evidence="1">
    <location>
        <begin position="84"/>
        <end position="112"/>
    </location>
</feature>
<evidence type="ECO:0000256" key="1">
    <source>
        <dbReference type="SAM" id="MobiDB-lite"/>
    </source>
</evidence>